<dbReference type="PANTHER" id="PTHR40077:SF2">
    <property type="entry name" value="MEMBRANE PROTEIN"/>
    <property type="match status" value="1"/>
</dbReference>
<feature type="compositionally biased region" description="Low complexity" evidence="6">
    <location>
        <begin position="167"/>
        <end position="176"/>
    </location>
</feature>
<feature type="compositionally biased region" description="Low complexity" evidence="6">
    <location>
        <begin position="183"/>
        <end position="192"/>
    </location>
</feature>
<dbReference type="RefSeq" id="WP_317138680.1">
    <property type="nucleotide sequence ID" value="NZ_CP118157.1"/>
</dbReference>
<dbReference type="PANTHER" id="PTHR40077">
    <property type="entry name" value="MEMBRANE PROTEIN-RELATED"/>
    <property type="match status" value="1"/>
</dbReference>
<evidence type="ECO:0000256" key="3">
    <source>
        <dbReference type="ARBA" id="ARBA00022692"/>
    </source>
</evidence>
<keyword evidence="2" id="KW-1003">Cell membrane</keyword>
<feature type="domain" description="DUF3817" evidence="8">
    <location>
        <begin position="96"/>
        <end position="146"/>
    </location>
</feature>
<protein>
    <submittedName>
        <fullName evidence="9">DUF3817 domain-containing protein</fullName>
    </submittedName>
</protein>
<dbReference type="EMBL" id="CP118157">
    <property type="protein sequence ID" value="WOF22204.1"/>
    <property type="molecule type" value="Genomic_DNA"/>
</dbReference>
<dbReference type="GO" id="GO:0005886">
    <property type="term" value="C:plasma membrane"/>
    <property type="evidence" value="ECO:0007669"/>
    <property type="project" value="UniProtKB-SubCell"/>
</dbReference>
<feature type="transmembrane region" description="Helical" evidence="7">
    <location>
        <begin position="21"/>
        <end position="39"/>
    </location>
</feature>
<dbReference type="Proteomes" id="UP001305498">
    <property type="component" value="Chromosome"/>
</dbReference>
<keyword evidence="5 7" id="KW-0472">Membrane</keyword>
<dbReference type="AlphaFoldDB" id="A0AA97FGR7"/>
<evidence type="ECO:0000313" key="9">
    <source>
        <dbReference type="EMBL" id="WOF22204.1"/>
    </source>
</evidence>
<keyword evidence="10" id="KW-1185">Reference proteome</keyword>
<feature type="transmembrane region" description="Helical" evidence="7">
    <location>
        <begin position="94"/>
        <end position="116"/>
    </location>
</feature>
<feature type="region of interest" description="Disordered" evidence="6">
    <location>
        <begin position="164"/>
        <end position="192"/>
    </location>
</feature>
<evidence type="ECO:0000259" key="8">
    <source>
        <dbReference type="Pfam" id="PF12823"/>
    </source>
</evidence>
<proteinExistence type="predicted"/>
<evidence type="ECO:0000256" key="1">
    <source>
        <dbReference type="ARBA" id="ARBA00004651"/>
    </source>
</evidence>
<comment type="subcellular location">
    <subcellularLocation>
        <location evidence="1">Cell membrane</location>
        <topology evidence="1">Multi-pass membrane protein</topology>
    </subcellularLocation>
</comment>
<organism evidence="9 10">
    <name type="scientific">Microbacterium betulae</name>
    <dbReference type="NCBI Taxonomy" id="2981139"/>
    <lineage>
        <taxon>Bacteria</taxon>
        <taxon>Bacillati</taxon>
        <taxon>Actinomycetota</taxon>
        <taxon>Actinomycetes</taxon>
        <taxon>Micrococcales</taxon>
        <taxon>Microbacteriaceae</taxon>
        <taxon>Microbacterium</taxon>
    </lineage>
</organism>
<evidence type="ECO:0000256" key="2">
    <source>
        <dbReference type="ARBA" id="ARBA00022475"/>
    </source>
</evidence>
<dbReference type="KEGG" id="mbet:N8K70_12530"/>
<dbReference type="Pfam" id="PF12823">
    <property type="entry name" value="DUF3817"/>
    <property type="match status" value="1"/>
</dbReference>
<feature type="transmembrane region" description="Helical" evidence="7">
    <location>
        <begin position="128"/>
        <end position="146"/>
    </location>
</feature>
<evidence type="ECO:0000313" key="10">
    <source>
        <dbReference type="Proteomes" id="UP001305498"/>
    </source>
</evidence>
<evidence type="ECO:0000256" key="5">
    <source>
        <dbReference type="ARBA" id="ARBA00023136"/>
    </source>
</evidence>
<keyword evidence="4 7" id="KW-1133">Transmembrane helix</keyword>
<evidence type="ECO:0000256" key="6">
    <source>
        <dbReference type="SAM" id="MobiDB-lite"/>
    </source>
</evidence>
<sequence>MPQPRISTFPQIRRALRLYQVTSVVTGVGLLLLVAEMVLKYTPIHVELFAGGSGGLLWLADAIPSAECRWYSLFFPGSDGCEIVSAGDGLNLSLGILIVHGWFYVVYLFACFRLWSLMRWTFPRFLKLAGAGVVPFLSFFMEYFVARDVKRYLADRERAAAEKKAAKAAQAASENPSADHADPSASSQEVAR</sequence>
<dbReference type="NCBIfam" id="TIGR03954">
    <property type="entry name" value="integ_memb_HG"/>
    <property type="match status" value="1"/>
</dbReference>
<accession>A0AA97FGR7</accession>
<keyword evidence="3 7" id="KW-0812">Transmembrane</keyword>
<name>A0AA97FGR7_9MICO</name>
<evidence type="ECO:0000256" key="7">
    <source>
        <dbReference type="SAM" id="Phobius"/>
    </source>
</evidence>
<dbReference type="InterPro" id="IPR023845">
    <property type="entry name" value="DUF3817_TM"/>
</dbReference>
<gene>
    <name evidence="9" type="ORF">N8K70_12530</name>
</gene>
<evidence type="ECO:0000256" key="4">
    <source>
        <dbReference type="ARBA" id="ARBA00022989"/>
    </source>
</evidence>
<reference evidence="9 10" key="1">
    <citation type="submission" date="2023-02" db="EMBL/GenBank/DDBJ databases">
        <title>Microbacterium betulae sp. nov., isolated from birch wood.</title>
        <authorList>
            <person name="Pasciak M."/>
            <person name="Pawlik K.J."/>
            <person name="Martynowski D."/>
            <person name="Laczmanski L."/>
            <person name="Ciekot J."/>
            <person name="Szponar B."/>
            <person name="Wojcik-Fatla A."/>
            <person name="Mackiewicz B."/>
            <person name="Farian E."/>
            <person name="Cholewa G."/>
            <person name="Cholewa A."/>
            <person name="Dutkiewicz J."/>
        </authorList>
    </citation>
    <scope>NUCLEOTIDE SEQUENCE [LARGE SCALE GENOMIC DNA]</scope>
    <source>
        <strain evidence="9 10">AB</strain>
    </source>
</reference>